<dbReference type="EMBL" id="JARYGX010000027">
    <property type="protein sequence ID" value="MDH7454426.1"/>
    <property type="molecule type" value="Genomic_DNA"/>
</dbReference>
<dbReference type="RefSeq" id="WP_280943640.1">
    <property type="nucleotide sequence ID" value="NZ_JARYGX010000027.1"/>
</dbReference>
<evidence type="ECO:0000256" key="2">
    <source>
        <dbReference type="SAM" id="SignalP"/>
    </source>
</evidence>
<feature type="compositionally biased region" description="Pro residues" evidence="1">
    <location>
        <begin position="44"/>
        <end position="55"/>
    </location>
</feature>
<reference evidence="3" key="2">
    <citation type="submission" date="2023-04" db="EMBL/GenBank/DDBJ databases">
        <authorList>
            <person name="Sun J.-Q."/>
        </authorList>
    </citation>
    <scope>NUCLEOTIDE SEQUENCE</scope>
    <source>
        <strain evidence="3">CC-YY355</strain>
    </source>
</reference>
<evidence type="ECO:0000313" key="4">
    <source>
        <dbReference type="Proteomes" id="UP001160550"/>
    </source>
</evidence>
<keyword evidence="2" id="KW-0732">Signal</keyword>
<evidence type="ECO:0000313" key="3">
    <source>
        <dbReference type="EMBL" id="MDH7454426.1"/>
    </source>
</evidence>
<gene>
    <name evidence="3" type="ORF">QF205_15300</name>
</gene>
<feature type="signal peptide" evidence="2">
    <location>
        <begin position="1"/>
        <end position="21"/>
    </location>
</feature>
<feature type="chain" id="PRO_5047491999" evidence="2">
    <location>
        <begin position="22"/>
        <end position="162"/>
    </location>
</feature>
<reference evidence="3" key="1">
    <citation type="journal article" date="2007" name="Int. J. Syst. Evol. Microbiol.">
        <title>Luteimonas composti sp. nov., a moderately thermophilic bacterium isolated from food waste.</title>
        <authorList>
            <person name="Young C.C."/>
            <person name="Kampfer P."/>
            <person name="Chen W.M."/>
            <person name="Yen W.S."/>
            <person name="Arun A.B."/>
            <person name="Lai W.A."/>
            <person name="Shen F.T."/>
            <person name="Rekha P.D."/>
            <person name="Lin K.Y."/>
            <person name="Chou J.H."/>
        </authorList>
    </citation>
    <scope>NUCLEOTIDE SEQUENCE</scope>
    <source>
        <strain evidence="3">CC-YY355</strain>
    </source>
</reference>
<sequence>MNRTRSTQALFAALVGAAALAGCKRDEPAPVATPSTPAETTPATTPPPAPAPAPAPASTARVTLGNAIDANNTIATPLTSFSAGDTIHASVATDGASPSRLTAKWTHLDSNQTVAEETKDIAAGAQTTDFHISKPDGWPTGRYRVEISQDGNVINSSEFEVK</sequence>
<evidence type="ECO:0000256" key="1">
    <source>
        <dbReference type="SAM" id="MobiDB-lite"/>
    </source>
</evidence>
<keyword evidence="4" id="KW-1185">Reference proteome</keyword>
<organism evidence="3 4">
    <name type="scientific">Luteimonas composti</name>
    <dbReference type="NCBI Taxonomy" id="398257"/>
    <lineage>
        <taxon>Bacteria</taxon>
        <taxon>Pseudomonadati</taxon>
        <taxon>Pseudomonadota</taxon>
        <taxon>Gammaproteobacteria</taxon>
        <taxon>Lysobacterales</taxon>
        <taxon>Lysobacteraceae</taxon>
        <taxon>Luteimonas</taxon>
    </lineage>
</organism>
<dbReference type="Proteomes" id="UP001160550">
    <property type="component" value="Unassembled WGS sequence"/>
</dbReference>
<name>A0ABT6MUW7_9GAMM</name>
<protein>
    <submittedName>
        <fullName evidence="3">Uncharacterized protein</fullName>
    </submittedName>
</protein>
<feature type="region of interest" description="Disordered" evidence="1">
    <location>
        <begin position="26"/>
        <end position="60"/>
    </location>
</feature>
<comment type="caution">
    <text evidence="3">The sequence shown here is derived from an EMBL/GenBank/DDBJ whole genome shotgun (WGS) entry which is preliminary data.</text>
</comment>
<dbReference type="PROSITE" id="PS51257">
    <property type="entry name" value="PROKAR_LIPOPROTEIN"/>
    <property type="match status" value="1"/>
</dbReference>
<feature type="compositionally biased region" description="Low complexity" evidence="1">
    <location>
        <begin position="29"/>
        <end position="43"/>
    </location>
</feature>
<accession>A0ABT6MUW7</accession>
<proteinExistence type="predicted"/>